<evidence type="ECO:0000256" key="10">
    <source>
        <dbReference type="ARBA" id="ARBA00023004"/>
    </source>
</evidence>
<dbReference type="GO" id="GO:0022904">
    <property type="term" value="P:respiratory electron transport chain"/>
    <property type="evidence" value="ECO:0007669"/>
    <property type="project" value="InterPro"/>
</dbReference>
<keyword evidence="7" id="KW-0479">Metal-binding</keyword>
<dbReference type="GO" id="GO:0005886">
    <property type="term" value="C:plasma membrane"/>
    <property type="evidence" value="ECO:0007669"/>
    <property type="project" value="UniProtKB-SubCell"/>
</dbReference>
<keyword evidence="10" id="KW-0408">Iron</keyword>
<evidence type="ECO:0000256" key="9">
    <source>
        <dbReference type="ARBA" id="ARBA00022989"/>
    </source>
</evidence>
<evidence type="ECO:0000256" key="3">
    <source>
        <dbReference type="ARBA" id="ARBA00022448"/>
    </source>
</evidence>
<dbReference type="GO" id="GO:0046872">
    <property type="term" value="F:metal ion binding"/>
    <property type="evidence" value="ECO:0007669"/>
    <property type="project" value="UniProtKB-KW"/>
</dbReference>
<dbReference type="SUPFAM" id="SSF101874">
    <property type="entry name" value="YceI-like"/>
    <property type="match status" value="1"/>
</dbReference>
<protein>
    <submittedName>
        <fullName evidence="15">Cytochrome b561</fullName>
    </submittedName>
</protein>
<evidence type="ECO:0000256" key="1">
    <source>
        <dbReference type="ARBA" id="ARBA00001970"/>
    </source>
</evidence>
<evidence type="ECO:0000256" key="4">
    <source>
        <dbReference type="ARBA" id="ARBA00022475"/>
    </source>
</evidence>
<evidence type="ECO:0000259" key="14">
    <source>
        <dbReference type="SMART" id="SM00867"/>
    </source>
</evidence>
<evidence type="ECO:0000256" key="11">
    <source>
        <dbReference type="ARBA" id="ARBA00023136"/>
    </source>
</evidence>
<comment type="cofactor">
    <cofactor evidence="1">
        <name>heme b</name>
        <dbReference type="ChEBI" id="CHEBI:60344"/>
    </cofactor>
</comment>
<dbReference type="GO" id="GO:0009055">
    <property type="term" value="F:electron transfer activity"/>
    <property type="evidence" value="ECO:0007669"/>
    <property type="project" value="InterPro"/>
</dbReference>
<evidence type="ECO:0000256" key="8">
    <source>
        <dbReference type="ARBA" id="ARBA00022982"/>
    </source>
</evidence>
<evidence type="ECO:0000256" key="12">
    <source>
        <dbReference type="ARBA" id="ARBA00037975"/>
    </source>
</evidence>
<dbReference type="SMART" id="SM00867">
    <property type="entry name" value="YceI"/>
    <property type="match status" value="1"/>
</dbReference>
<dbReference type="Pfam" id="PF04264">
    <property type="entry name" value="YceI"/>
    <property type="match status" value="1"/>
</dbReference>
<dbReference type="Proteomes" id="UP000269157">
    <property type="component" value="Unassembled WGS sequence"/>
</dbReference>
<dbReference type="InterPro" id="IPR011577">
    <property type="entry name" value="Cyt_b561_bac/Ni-Hgenase"/>
</dbReference>
<reference evidence="15 16" key="1">
    <citation type="submission" date="2018-10" db="EMBL/GenBank/DDBJ databases">
        <title>Genomic Encyclopedia of Archaeal and Bacterial Type Strains, Phase II (KMG-II): from individual species to whole genera.</title>
        <authorList>
            <person name="Goeker M."/>
        </authorList>
    </citation>
    <scope>NUCLEOTIDE SEQUENCE [LARGE SCALE GENOMIC DNA]</scope>
    <source>
        <strain evidence="15 16">DSM 29466</strain>
    </source>
</reference>
<dbReference type="SUPFAM" id="SSF81342">
    <property type="entry name" value="Transmembrane di-heme cytochromes"/>
    <property type="match status" value="1"/>
</dbReference>
<feature type="transmembrane region" description="Helical" evidence="13">
    <location>
        <begin position="16"/>
        <end position="34"/>
    </location>
</feature>
<dbReference type="AlphaFoldDB" id="A0A497X4C8"/>
<keyword evidence="5" id="KW-0349">Heme</keyword>
<comment type="similarity">
    <text evidence="12">Belongs to the cytochrome b561 family.</text>
</comment>
<evidence type="ECO:0000313" key="15">
    <source>
        <dbReference type="EMBL" id="RLJ60054.1"/>
    </source>
</evidence>
<feature type="transmembrane region" description="Helical" evidence="13">
    <location>
        <begin position="95"/>
        <end position="113"/>
    </location>
</feature>
<dbReference type="InterPro" id="IPR052168">
    <property type="entry name" value="Cytochrome_b561_oxidase"/>
</dbReference>
<evidence type="ECO:0000256" key="2">
    <source>
        <dbReference type="ARBA" id="ARBA00004651"/>
    </source>
</evidence>
<proteinExistence type="inferred from homology"/>
<keyword evidence="4" id="KW-1003">Cell membrane</keyword>
<keyword evidence="11 13" id="KW-0472">Membrane</keyword>
<evidence type="ECO:0000256" key="13">
    <source>
        <dbReference type="SAM" id="Phobius"/>
    </source>
</evidence>
<dbReference type="GO" id="GO:0020037">
    <property type="term" value="F:heme binding"/>
    <property type="evidence" value="ECO:0007669"/>
    <property type="project" value="TreeGrafter"/>
</dbReference>
<dbReference type="InterPro" id="IPR007372">
    <property type="entry name" value="Lipid/polyisoprenoid-bd_YceI"/>
</dbReference>
<keyword evidence="6 13" id="KW-0812">Transmembrane</keyword>
<organism evidence="15 16">
    <name type="scientific">Litoreibacter meonggei</name>
    <dbReference type="NCBI Taxonomy" id="1049199"/>
    <lineage>
        <taxon>Bacteria</taxon>
        <taxon>Pseudomonadati</taxon>
        <taxon>Pseudomonadota</taxon>
        <taxon>Alphaproteobacteria</taxon>
        <taxon>Rhodobacterales</taxon>
        <taxon>Roseobacteraceae</taxon>
        <taxon>Litoreibacter</taxon>
    </lineage>
</organism>
<evidence type="ECO:0000256" key="6">
    <source>
        <dbReference type="ARBA" id="ARBA00022692"/>
    </source>
</evidence>
<keyword evidence="16" id="KW-1185">Reference proteome</keyword>
<evidence type="ECO:0000256" key="5">
    <source>
        <dbReference type="ARBA" id="ARBA00022617"/>
    </source>
</evidence>
<feature type="transmembrane region" description="Helical" evidence="13">
    <location>
        <begin position="54"/>
        <end position="74"/>
    </location>
</feature>
<evidence type="ECO:0000256" key="7">
    <source>
        <dbReference type="ARBA" id="ARBA00022723"/>
    </source>
</evidence>
<sequence>MRGNSTTTYGSVTKSFHWLIALLIITMIPLGIYANGLPYDTGAALAFKAQMFSIHKTLGVFIFFTALARIAWAISQPKPALLNADKRLEAMLAELVHWTLYAALVLVPLTGWIHHAATTGFAPIWWPFGQGLPFVPKDDSFAHIFASLHIVFERVLAISIILHVAGALKHHFIDKDITLRRMTPGITEPDSVPAQHRSALPILGAVGAYLLAMVVGANLGMFAAPVQQQSLAPAASSLETVESGWTVQDGTLAITVRQLGSDVQGSFADWTAAINFSETPDANGRHGDVEVQISVGSLTLGSVTSQAMGADFLDAATHDTAVFKADILADADTYKAEGTLTLKGVETPVVLPFSLQIDGDTAVMQGQTRLNRTSFNIGESYPDESSLGFDVAVTVNLTATRN</sequence>
<dbReference type="OrthoDB" id="1247465at2"/>
<accession>A0A497X4C8</accession>
<dbReference type="InterPro" id="IPR016174">
    <property type="entry name" value="Di-haem_cyt_TM"/>
</dbReference>
<dbReference type="EMBL" id="RCCE01000001">
    <property type="protein sequence ID" value="RLJ60054.1"/>
    <property type="molecule type" value="Genomic_DNA"/>
</dbReference>
<name>A0A497X4C8_9RHOB</name>
<dbReference type="InterPro" id="IPR036761">
    <property type="entry name" value="TTHA0802/YceI-like_sf"/>
</dbReference>
<keyword evidence="9 13" id="KW-1133">Transmembrane helix</keyword>
<comment type="subcellular location">
    <subcellularLocation>
        <location evidence="2">Cell membrane</location>
        <topology evidence="2">Multi-pass membrane protein</topology>
    </subcellularLocation>
</comment>
<keyword evidence="8" id="KW-0249">Electron transport</keyword>
<comment type="caution">
    <text evidence="15">The sequence shown here is derived from an EMBL/GenBank/DDBJ whole genome shotgun (WGS) entry which is preliminary data.</text>
</comment>
<dbReference type="Gene3D" id="2.40.128.110">
    <property type="entry name" value="Lipid/polyisoprenoid-binding, YceI-like"/>
    <property type="match status" value="1"/>
</dbReference>
<dbReference type="RefSeq" id="WP_121020935.1">
    <property type="nucleotide sequence ID" value="NZ_RCCE01000001.1"/>
</dbReference>
<feature type="domain" description="Lipid/polyisoprenoid-binding YceI-like" evidence="14">
    <location>
        <begin position="244"/>
        <end position="400"/>
    </location>
</feature>
<dbReference type="PANTHER" id="PTHR30529:SF1">
    <property type="entry name" value="CYTOCHROME B561 HOMOLOG 2"/>
    <property type="match status" value="1"/>
</dbReference>
<gene>
    <name evidence="15" type="ORF">BCF46_0246</name>
</gene>
<dbReference type="PANTHER" id="PTHR30529">
    <property type="entry name" value="CYTOCHROME B561"/>
    <property type="match status" value="1"/>
</dbReference>
<feature type="transmembrane region" description="Helical" evidence="13">
    <location>
        <begin position="202"/>
        <end position="224"/>
    </location>
</feature>
<dbReference type="Pfam" id="PF01292">
    <property type="entry name" value="Ni_hydr_CYTB"/>
    <property type="match status" value="1"/>
</dbReference>
<keyword evidence="3" id="KW-0813">Transport</keyword>
<evidence type="ECO:0000313" key="16">
    <source>
        <dbReference type="Proteomes" id="UP000269157"/>
    </source>
</evidence>